<dbReference type="RefSeq" id="WP_123421611.1">
    <property type="nucleotide sequence ID" value="NZ_JBLXEP010000002.1"/>
</dbReference>
<evidence type="ECO:0000256" key="5">
    <source>
        <dbReference type="ARBA" id="ARBA00023143"/>
    </source>
</evidence>
<evidence type="ECO:0000256" key="1">
    <source>
        <dbReference type="ARBA" id="ARBA00009764"/>
    </source>
</evidence>
<comment type="caution">
    <text evidence="10">The sequence shown here is derived from an EMBL/GenBank/DDBJ whole genome shotgun (WGS) entry which is preliminary data.</text>
</comment>
<comment type="subcellular location">
    <subcellularLocation>
        <location evidence="7">Secreted</location>
    </subcellularLocation>
    <subcellularLocation>
        <location evidence="7">Bacterial flagellum</location>
    </subcellularLocation>
</comment>
<dbReference type="Proteomes" id="UP000268033">
    <property type="component" value="Unassembled WGS sequence"/>
</dbReference>
<evidence type="ECO:0000256" key="2">
    <source>
        <dbReference type="ARBA" id="ARBA00011255"/>
    </source>
</evidence>
<keyword evidence="7" id="KW-0964">Secreted</keyword>
<reference evidence="10 11" key="1">
    <citation type="submission" date="2018-11" db="EMBL/GenBank/DDBJ databases">
        <title>Genomic Encyclopedia of Type Strains, Phase IV (KMG-IV): sequencing the most valuable type-strain genomes for metagenomic binning, comparative biology and taxonomic classification.</title>
        <authorList>
            <person name="Goeker M."/>
        </authorList>
    </citation>
    <scope>NUCLEOTIDE SEQUENCE [LARGE SCALE GENOMIC DNA]</scope>
    <source>
        <strain evidence="10 11">DSM 21945</strain>
    </source>
</reference>
<dbReference type="Pfam" id="PF02465">
    <property type="entry name" value="FliD_N"/>
    <property type="match status" value="1"/>
</dbReference>
<keyword evidence="4" id="KW-0175">Coiled coil</keyword>
<keyword evidence="11" id="KW-1185">Reference proteome</keyword>
<comment type="subunit">
    <text evidence="2 7">Homopentamer.</text>
</comment>
<evidence type="ECO:0000313" key="11">
    <source>
        <dbReference type="Proteomes" id="UP000268033"/>
    </source>
</evidence>
<dbReference type="PANTHER" id="PTHR30288:SF0">
    <property type="entry name" value="FLAGELLAR HOOK-ASSOCIATED PROTEIN 2"/>
    <property type="match status" value="1"/>
</dbReference>
<evidence type="ECO:0000259" key="9">
    <source>
        <dbReference type="Pfam" id="PF07195"/>
    </source>
</evidence>
<feature type="domain" description="Flagellar hook-associated protein 2 C-terminal" evidence="9">
    <location>
        <begin position="213"/>
        <end position="430"/>
    </location>
</feature>
<dbReference type="InterPro" id="IPR040026">
    <property type="entry name" value="FliD"/>
</dbReference>
<dbReference type="Pfam" id="PF07196">
    <property type="entry name" value="Flagellin_IN"/>
    <property type="match status" value="1"/>
</dbReference>
<comment type="function">
    <text evidence="7">Required for morphogenesis and for the elongation of the flagellar filament by facilitating polymerization of the flagellin monomers at the tip of growing filament. Forms a capping structure, which prevents flagellin subunits (transported through the central channel of the flagellum) from leaking out without polymerization at the distal end.</text>
</comment>
<dbReference type="InterPro" id="IPR003481">
    <property type="entry name" value="FliD_N"/>
</dbReference>
<keyword evidence="5 7" id="KW-0975">Bacterial flagellum</keyword>
<proteinExistence type="inferred from homology"/>
<name>A0A3N1PB86_9GAMM</name>
<evidence type="ECO:0000259" key="8">
    <source>
        <dbReference type="Pfam" id="PF02465"/>
    </source>
</evidence>
<comment type="function">
    <text evidence="6">Required for the morphogenesis and for the elongation of the flagellar filament by facilitating polymerization of the flagellin monomers at the tip of growing filament. Forms a capping structure, which prevents flagellin subunits (transported through the central channel of the flagellum) from leaking out without polymerization at the distal end.</text>
</comment>
<dbReference type="GO" id="GO:0009421">
    <property type="term" value="C:bacterial-type flagellum filament cap"/>
    <property type="evidence" value="ECO:0007669"/>
    <property type="project" value="InterPro"/>
</dbReference>
<accession>A0A3N1PB86</accession>
<keyword evidence="10" id="KW-0282">Flagellum</keyword>
<protein>
    <recommendedName>
        <fullName evidence="3 7">Flagellar hook-associated protein 2</fullName>
        <shortName evidence="7">HAP2</shortName>
    </recommendedName>
    <alternativeName>
        <fullName evidence="7">Flagellar cap protein</fullName>
    </alternativeName>
</protein>
<evidence type="ECO:0000256" key="3">
    <source>
        <dbReference type="ARBA" id="ARBA00016246"/>
    </source>
</evidence>
<dbReference type="InterPro" id="IPR010810">
    <property type="entry name" value="Flagellin_hook_IN_motif"/>
</dbReference>
<dbReference type="STRING" id="584787.GCA_001247655_02944"/>
<gene>
    <name evidence="10" type="ORF">EDC28_105196</name>
</gene>
<dbReference type="AlphaFoldDB" id="A0A3N1PB86"/>
<dbReference type="Pfam" id="PF07195">
    <property type="entry name" value="FliD_C"/>
    <property type="match status" value="1"/>
</dbReference>
<dbReference type="GO" id="GO:0009424">
    <property type="term" value="C:bacterial-type flagellum hook"/>
    <property type="evidence" value="ECO:0007669"/>
    <property type="project" value="UniProtKB-UniRule"/>
</dbReference>
<evidence type="ECO:0000256" key="7">
    <source>
        <dbReference type="RuleBase" id="RU362066"/>
    </source>
</evidence>
<dbReference type="PANTHER" id="PTHR30288">
    <property type="entry name" value="FLAGELLAR CAP/ASSEMBLY PROTEIN FLID"/>
    <property type="match status" value="1"/>
</dbReference>
<comment type="similarity">
    <text evidence="1 7">Belongs to the FliD family.</text>
</comment>
<keyword evidence="10" id="KW-0969">Cilium</keyword>
<organism evidence="10 11">
    <name type="scientific">Gallaecimonas pentaromativorans</name>
    <dbReference type="NCBI Taxonomy" id="584787"/>
    <lineage>
        <taxon>Bacteria</taxon>
        <taxon>Pseudomonadati</taxon>
        <taxon>Pseudomonadota</taxon>
        <taxon>Gammaproteobacteria</taxon>
        <taxon>Enterobacterales</taxon>
        <taxon>Gallaecimonadaceae</taxon>
        <taxon>Gallaecimonas</taxon>
    </lineage>
</organism>
<sequence>MATVSSSSFDVQSLASQYVQADRAKMDSYFSSQQTYYKNRLSAYNAISTQLTAFQDAVSKLSGSDAFKDYGVTQSDDSYASITADSNAVEGQYQLHVSQLASADQYALDFASETSTVGNSGTLTLALGSDSFSIDMSKLPAGATVADLRNAINGASDNTGIKASLVRTGTSVKLMLTSEKTGADNAMSISTDGDPALSGLDTAIAGKSQLSKAQDAIVQLGADQSLTINSDSNTLDNVIDGLTIDLKKVQTDPSETITFSVGRDMDATKKDLNSFIDAYNTLIDTIKKYTTAADGQSPTLSGDSTSRMLQGQVRTLLNGADLSSMGIKSDRYGKLSLDEDKLGDYLEANPSGLNQILGNKDGLMDKLDTMLDSYVNGSDSVFKTTISSTQANLDRLGDRMDAFDLQMQQQYNRYVSQFTQMQTIVSQMQQTSGLFG</sequence>
<keyword evidence="10" id="KW-0966">Cell projection</keyword>
<dbReference type="GO" id="GO:0007155">
    <property type="term" value="P:cell adhesion"/>
    <property type="evidence" value="ECO:0007669"/>
    <property type="project" value="InterPro"/>
</dbReference>
<dbReference type="EMBL" id="RJUL01000005">
    <property type="protein sequence ID" value="ROQ25885.1"/>
    <property type="molecule type" value="Genomic_DNA"/>
</dbReference>
<dbReference type="GO" id="GO:0005576">
    <property type="term" value="C:extracellular region"/>
    <property type="evidence" value="ECO:0007669"/>
    <property type="project" value="UniProtKB-SubCell"/>
</dbReference>
<feature type="domain" description="Flagellar hook-associated protein 2 N-terminal" evidence="8">
    <location>
        <begin position="7"/>
        <end position="104"/>
    </location>
</feature>
<evidence type="ECO:0000256" key="4">
    <source>
        <dbReference type="ARBA" id="ARBA00023054"/>
    </source>
</evidence>
<dbReference type="InterPro" id="IPR010809">
    <property type="entry name" value="FliD_C"/>
</dbReference>
<evidence type="ECO:0000313" key="10">
    <source>
        <dbReference type="EMBL" id="ROQ25885.1"/>
    </source>
</evidence>
<evidence type="ECO:0000256" key="6">
    <source>
        <dbReference type="ARBA" id="ARBA00025175"/>
    </source>
</evidence>
<dbReference type="GO" id="GO:0071973">
    <property type="term" value="P:bacterial-type flagellum-dependent cell motility"/>
    <property type="evidence" value="ECO:0007669"/>
    <property type="project" value="TreeGrafter"/>
</dbReference>